<comment type="caution">
    <text evidence="2">The sequence shown here is derived from an EMBL/GenBank/DDBJ whole genome shotgun (WGS) entry which is preliminary data.</text>
</comment>
<accession>A0A644ZLW2</accession>
<name>A0A644ZLW2_9ZZZZ</name>
<dbReference type="CDD" id="cd04301">
    <property type="entry name" value="NAT_SF"/>
    <property type="match status" value="1"/>
</dbReference>
<evidence type="ECO:0000313" key="2">
    <source>
        <dbReference type="EMBL" id="MPM41766.1"/>
    </source>
</evidence>
<dbReference type="AlphaFoldDB" id="A0A644ZLW2"/>
<dbReference type="InterPro" id="IPR000182">
    <property type="entry name" value="GNAT_dom"/>
</dbReference>
<gene>
    <name evidence="2" type="ORF">SDC9_88425</name>
</gene>
<protein>
    <recommendedName>
        <fullName evidence="1">N-acetyltransferase domain-containing protein</fullName>
    </recommendedName>
</protein>
<reference evidence="2" key="1">
    <citation type="submission" date="2019-08" db="EMBL/GenBank/DDBJ databases">
        <authorList>
            <person name="Kucharzyk K."/>
            <person name="Murdoch R.W."/>
            <person name="Higgins S."/>
            <person name="Loffler F."/>
        </authorList>
    </citation>
    <scope>NUCLEOTIDE SEQUENCE</scope>
</reference>
<dbReference type="GO" id="GO:0016747">
    <property type="term" value="F:acyltransferase activity, transferring groups other than amino-acyl groups"/>
    <property type="evidence" value="ECO:0007669"/>
    <property type="project" value="InterPro"/>
</dbReference>
<sequence length="170" mass="17740">MELRWAGPEDAALVEEALLGIADADPAQPAAGLEQLRGDPALSRCPVDFAAEGAAAEEVAPRRPFGVVAELAGRPVGLVWTVFSPADAPGPGFVSAEAPEVRLWVRDGFRGRGIGRTLLGSLVLEAQARRLPGLSVSVDAFSPAVRLFFEAGFRTVGAGGHGETMLLSLR</sequence>
<dbReference type="PROSITE" id="PS51186">
    <property type="entry name" value="GNAT"/>
    <property type="match status" value="1"/>
</dbReference>
<dbReference type="Gene3D" id="3.40.630.30">
    <property type="match status" value="1"/>
</dbReference>
<evidence type="ECO:0000259" key="1">
    <source>
        <dbReference type="PROSITE" id="PS51186"/>
    </source>
</evidence>
<feature type="domain" description="N-acetyltransferase" evidence="1">
    <location>
        <begin position="1"/>
        <end position="170"/>
    </location>
</feature>
<dbReference type="Pfam" id="PF00583">
    <property type="entry name" value="Acetyltransf_1"/>
    <property type="match status" value="1"/>
</dbReference>
<dbReference type="EMBL" id="VSSQ01009484">
    <property type="protein sequence ID" value="MPM41766.1"/>
    <property type="molecule type" value="Genomic_DNA"/>
</dbReference>
<proteinExistence type="predicted"/>
<dbReference type="SUPFAM" id="SSF55729">
    <property type="entry name" value="Acyl-CoA N-acyltransferases (Nat)"/>
    <property type="match status" value="1"/>
</dbReference>
<dbReference type="InterPro" id="IPR016181">
    <property type="entry name" value="Acyl_CoA_acyltransferase"/>
</dbReference>
<organism evidence="2">
    <name type="scientific">bioreactor metagenome</name>
    <dbReference type="NCBI Taxonomy" id="1076179"/>
    <lineage>
        <taxon>unclassified sequences</taxon>
        <taxon>metagenomes</taxon>
        <taxon>ecological metagenomes</taxon>
    </lineage>
</organism>